<organism evidence="2 3">
    <name type="scientific">Polaribacter butkevichii</name>
    <dbReference type="NCBI Taxonomy" id="218490"/>
    <lineage>
        <taxon>Bacteria</taxon>
        <taxon>Pseudomonadati</taxon>
        <taxon>Bacteroidota</taxon>
        <taxon>Flavobacteriia</taxon>
        <taxon>Flavobacteriales</taxon>
        <taxon>Flavobacteriaceae</taxon>
    </lineage>
</organism>
<dbReference type="Gene3D" id="3.40.50.2000">
    <property type="entry name" value="Glycogen Phosphorylase B"/>
    <property type="match status" value="2"/>
</dbReference>
<dbReference type="RefSeq" id="WP_105048987.1">
    <property type="nucleotide sequence ID" value="NZ_CP150661.1"/>
</dbReference>
<keyword evidence="3" id="KW-1185">Reference proteome</keyword>
<dbReference type="Proteomes" id="UP000247345">
    <property type="component" value="Unassembled WGS sequence"/>
</dbReference>
<dbReference type="EMBL" id="MSCK01000001">
    <property type="protein sequence ID" value="PQJ73322.1"/>
    <property type="molecule type" value="Genomic_DNA"/>
</dbReference>
<proteinExistence type="predicted"/>
<evidence type="ECO:0000313" key="3">
    <source>
        <dbReference type="Proteomes" id="UP000247345"/>
    </source>
</evidence>
<dbReference type="Pfam" id="PF00534">
    <property type="entry name" value="Glycos_transf_1"/>
    <property type="match status" value="1"/>
</dbReference>
<accession>A0A2P6CEI8</accession>
<dbReference type="PANTHER" id="PTHR45947:SF3">
    <property type="entry name" value="SULFOQUINOVOSYL TRANSFERASE SQD2"/>
    <property type="match status" value="1"/>
</dbReference>
<evidence type="ECO:0000313" key="2">
    <source>
        <dbReference type="EMBL" id="PQJ73322.1"/>
    </source>
</evidence>
<dbReference type="AlphaFoldDB" id="A0A2P6CEI8"/>
<dbReference type="OrthoDB" id="9808590at2"/>
<dbReference type="InterPro" id="IPR050194">
    <property type="entry name" value="Glycosyltransferase_grp1"/>
</dbReference>
<reference evidence="2 3" key="1">
    <citation type="submission" date="2016-12" db="EMBL/GenBank/DDBJ databases">
        <title>Trade-off between light-utilization and light-protection in marine flavobacteria.</title>
        <authorList>
            <person name="Kumagai Y."/>
            <person name="Yoshizawa S."/>
            <person name="Kogure K."/>
            <person name="Iwasaki W."/>
        </authorList>
    </citation>
    <scope>NUCLEOTIDE SEQUENCE [LARGE SCALE GENOMIC DNA]</scope>
    <source>
        <strain evidence="2 3">KCTC 12100</strain>
    </source>
</reference>
<sequence length="417" mass="48820">MQKTRILFIVDSFPTLSETFIVNQITGLIDEGYDIRIFSIAENKKVKIHQVIKEYRLLEKTYYNTIRIPVKKYKRILYALTLLISKFYKIQWRILFNTLNIKKHKKEAYNLNLFYKSIYFVFNKMPHIIHVHFGHNGIKFSELKDLNIIPSSVKIVVTFHGYDLFPNKETFYRNKYKLLFKKATVFTVNTVYLKNLLKAVNPRLKNIELLPMGPNLKLFKVKKANKRNTEEPINISYCGRLINLKGSCLMIDIAKVLKEKEISFKMNIIGEGELMDELQQKTKDFNLENFIKFYGGLSQEKIKNIFKESHLFISPGIEDEVTKRAETQGLVIQEAQAMALPVLVSDAGGMQYGMIDGKTGYVLPQKDINAFVNKIIYLKENEEVRQIMGNYGMRYVNNHFTTTKLTKDLIDKVYYYE</sequence>
<protein>
    <recommendedName>
        <fullName evidence="1">Glycosyl transferase family 1 domain-containing protein</fullName>
    </recommendedName>
</protein>
<dbReference type="GO" id="GO:0016757">
    <property type="term" value="F:glycosyltransferase activity"/>
    <property type="evidence" value="ECO:0007669"/>
    <property type="project" value="InterPro"/>
</dbReference>
<dbReference type="SUPFAM" id="SSF53756">
    <property type="entry name" value="UDP-Glycosyltransferase/glycogen phosphorylase"/>
    <property type="match status" value="1"/>
</dbReference>
<gene>
    <name evidence="2" type="ORF">BTO14_08630</name>
</gene>
<comment type="caution">
    <text evidence="2">The sequence shown here is derived from an EMBL/GenBank/DDBJ whole genome shotgun (WGS) entry which is preliminary data.</text>
</comment>
<evidence type="ECO:0000259" key="1">
    <source>
        <dbReference type="Pfam" id="PF00534"/>
    </source>
</evidence>
<dbReference type="InterPro" id="IPR001296">
    <property type="entry name" value="Glyco_trans_1"/>
</dbReference>
<name>A0A2P6CEI8_9FLAO</name>
<dbReference type="PANTHER" id="PTHR45947">
    <property type="entry name" value="SULFOQUINOVOSYL TRANSFERASE SQD2"/>
    <property type="match status" value="1"/>
</dbReference>
<feature type="domain" description="Glycosyl transferase family 1" evidence="1">
    <location>
        <begin position="224"/>
        <end position="392"/>
    </location>
</feature>